<protein>
    <recommendedName>
        <fullName evidence="1">F-box domain-containing protein</fullName>
    </recommendedName>
</protein>
<dbReference type="InterPro" id="IPR025886">
    <property type="entry name" value="PP2-like"/>
</dbReference>
<sequence>MIFPLQSQLDKLTGKVGSLSEEAIQRDYEAEAMEQGSTVLPEDCISKIISFTSPRDACKASVVSTVFRSAADFDLVWERFLPTDYRQILSSSVSPFPFVFSSKKKLYLHLCDNPVLIDNGTKTFALEKCSGKKCYMIGAKALSIARGDDPKLWNWKPSPESRFSEVAVLRNILWLEVRGRMETRQLSPSTTYVAYLVLNFTDFVFGFSFSPAEVSVKLAGSGEEVKAVHLNPIGRQRQQFEVYWDLRGGSVLMRQEPMADAADQQPLQDLQVPKERGDGWMEIELGEFFNEKGEDGDVEMSLMEVKGANWKCGLIIQGIELRPKKAK</sequence>
<dbReference type="CDD" id="cd22162">
    <property type="entry name" value="F-box_AtSKIP3-like"/>
    <property type="match status" value="1"/>
</dbReference>
<gene>
    <name evidence="2" type="ORF">NE237_014354</name>
</gene>
<evidence type="ECO:0000259" key="1">
    <source>
        <dbReference type="SMART" id="SM00256"/>
    </source>
</evidence>
<dbReference type="InterPro" id="IPR001810">
    <property type="entry name" value="F-box_dom"/>
</dbReference>
<dbReference type="InterPro" id="IPR036047">
    <property type="entry name" value="F-box-like_dom_sf"/>
</dbReference>
<dbReference type="SMART" id="SM00256">
    <property type="entry name" value="FBOX"/>
    <property type="match status" value="1"/>
</dbReference>
<keyword evidence="3" id="KW-1185">Reference proteome</keyword>
<comment type="caution">
    <text evidence="2">The sequence shown here is derived from an EMBL/GenBank/DDBJ whole genome shotgun (WGS) entry which is preliminary data.</text>
</comment>
<dbReference type="PANTHER" id="PTHR32278">
    <property type="entry name" value="F-BOX DOMAIN-CONTAINING PROTEIN"/>
    <property type="match status" value="1"/>
</dbReference>
<dbReference type="SUPFAM" id="SSF81383">
    <property type="entry name" value="F-box domain"/>
    <property type="match status" value="1"/>
</dbReference>
<organism evidence="2 3">
    <name type="scientific">Protea cynaroides</name>
    <dbReference type="NCBI Taxonomy" id="273540"/>
    <lineage>
        <taxon>Eukaryota</taxon>
        <taxon>Viridiplantae</taxon>
        <taxon>Streptophyta</taxon>
        <taxon>Embryophyta</taxon>
        <taxon>Tracheophyta</taxon>
        <taxon>Spermatophyta</taxon>
        <taxon>Magnoliopsida</taxon>
        <taxon>Proteales</taxon>
        <taxon>Proteaceae</taxon>
        <taxon>Protea</taxon>
    </lineage>
</organism>
<dbReference type="AlphaFoldDB" id="A0A9Q0KBT5"/>
<proteinExistence type="predicted"/>
<reference evidence="2" key="1">
    <citation type="journal article" date="2023" name="Plant J.">
        <title>The genome of the king protea, Protea cynaroides.</title>
        <authorList>
            <person name="Chang J."/>
            <person name="Duong T.A."/>
            <person name="Schoeman C."/>
            <person name="Ma X."/>
            <person name="Roodt D."/>
            <person name="Barker N."/>
            <person name="Li Z."/>
            <person name="Van de Peer Y."/>
            <person name="Mizrachi E."/>
        </authorList>
    </citation>
    <scope>NUCLEOTIDE SEQUENCE</scope>
    <source>
        <tissue evidence="2">Young leaves</tissue>
    </source>
</reference>
<name>A0A9Q0KBT5_9MAGN</name>
<dbReference type="OrthoDB" id="1918565at2759"/>
<accession>A0A9Q0KBT5</accession>
<dbReference type="Proteomes" id="UP001141806">
    <property type="component" value="Unassembled WGS sequence"/>
</dbReference>
<evidence type="ECO:0000313" key="2">
    <source>
        <dbReference type="EMBL" id="KAJ4967653.1"/>
    </source>
</evidence>
<dbReference type="EMBL" id="JAMYWD010000006">
    <property type="protein sequence ID" value="KAJ4967653.1"/>
    <property type="molecule type" value="Genomic_DNA"/>
</dbReference>
<dbReference type="Gene3D" id="1.20.1280.50">
    <property type="match status" value="1"/>
</dbReference>
<dbReference type="Pfam" id="PF00646">
    <property type="entry name" value="F-box"/>
    <property type="match status" value="1"/>
</dbReference>
<dbReference type="Pfam" id="PF14299">
    <property type="entry name" value="PP2"/>
    <property type="match status" value="1"/>
</dbReference>
<dbReference type="PANTHER" id="PTHR32278:SF111">
    <property type="entry name" value="F-BOX PROTEIN PP2-B12-RELATED"/>
    <property type="match status" value="1"/>
</dbReference>
<feature type="domain" description="F-box" evidence="1">
    <location>
        <begin position="40"/>
        <end position="80"/>
    </location>
</feature>
<evidence type="ECO:0000313" key="3">
    <source>
        <dbReference type="Proteomes" id="UP001141806"/>
    </source>
</evidence>